<name>A0A1E7W8H6_9BURK</name>
<sequence>MKRTLIGFGLAGMLLFALAWLLSFAQPQLVAAGLNQAIALQVERQIGQHAAALPHPEQAQRAESATKAAARGAYDAWRRMAPPAVQDKLAAKVDTVRANVTAKLLREWRIFTACNALAFAVLALTAALRGRNALQLLLPAVTLTLAVAITAGLYLFNQNWLHTVVFNQYTSWAYSGYLLATALWMADILLNRARVTTQLVSGTLDTVGAVISP</sequence>
<gene>
    <name evidence="2" type="ORF">DUPY_48180</name>
</gene>
<keyword evidence="1" id="KW-1133">Transmembrane helix</keyword>
<dbReference type="Proteomes" id="UP000175989">
    <property type="component" value="Unassembled WGS sequence"/>
</dbReference>
<feature type="transmembrane region" description="Helical" evidence="1">
    <location>
        <begin position="171"/>
        <end position="190"/>
    </location>
</feature>
<evidence type="ECO:0000313" key="3">
    <source>
        <dbReference type="Proteomes" id="UP000175989"/>
    </source>
</evidence>
<dbReference type="RefSeq" id="WP_070251699.1">
    <property type="nucleotide sequence ID" value="NZ_LROM01000147.1"/>
</dbReference>
<keyword evidence="3" id="KW-1185">Reference proteome</keyword>
<comment type="caution">
    <text evidence="2">The sequence shown here is derived from an EMBL/GenBank/DDBJ whole genome shotgun (WGS) entry which is preliminary data.</text>
</comment>
<dbReference type="OrthoDB" id="8820879at2"/>
<proteinExistence type="predicted"/>
<keyword evidence="1" id="KW-0812">Transmembrane</keyword>
<protein>
    <submittedName>
        <fullName evidence="2">Uncharacterized protein</fullName>
    </submittedName>
</protein>
<accession>A0A1E7W8H6</accession>
<keyword evidence="1" id="KW-0472">Membrane</keyword>
<evidence type="ECO:0000313" key="2">
    <source>
        <dbReference type="EMBL" id="OEZ92559.1"/>
    </source>
</evidence>
<organism evidence="2 3">
    <name type="scientific">Duganella phyllosphaerae</name>
    <dbReference type="NCBI Taxonomy" id="762836"/>
    <lineage>
        <taxon>Bacteria</taxon>
        <taxon>Pseudomonadati</taxon>
        <taxon>Pseudomonadota</taxon>
        <taxon>Betaproteobacteria</taxon>
        <taxon>Burkholderiales</taxon>
        <taxon>Oxalobacteraceae</taxon>
        <taxon>Telluria group</taxon>
        <taxon>Duganella</taxon>
    </lineage>
</organism>
<feature type="transmembrane region" description="Helical" evidence="1">
    <location>
        <begin position="136"/>
        <end position="156"/>
    </location>
</feature>
<dbReference type="AlphaFoldDB" id="A0A1E7W8H6"/>
<dbReference type="EMBL" id="LROM01000147">
    <property type="protein sequence ID" value="OEZ92559.1"/>
    <property type="molecule type" value="Genomic_DNA"/>
</dbReference>
<reference evidence="3" key="1">
    <citation type="journal article" date="2016" name="Front. Microbiol.">
        <title>Molecular Keys to the Janthinobacterium and Duganella spp. Interaction with the Plant Pathogen Fusarium graminearum.</title>
        <authorList>
            <person name="Haack F.S."/>
            <person name="Poehlein A."/>
            <person name="Kroger C."/>
            <person name="Voigt C.A."/>
            <person name="Piepenbring M."/>
            <person name="Bode H.B."/>
            <person name="Daniel R."/>
            <person name="Schafer W."/>
            <person name="Streit W.R."/>
        </authorList>
    </citation>
    <scope>NUCLEOTIDE SEQUENCE [LARGE SCALE GENOMIC DNA]</scope>
    <source>
        <strain evidence="3">T54</strain>
    </source>
</reference>
<evidence type="ECO:0000256" key="1">
    <source>
        <dbReference type="SAM" id="Phobius"/>
    </source>
</evidence>
<feature type="transmembrane region" description="Helical" evidence="1">
    <location>
        <begin position="110"/>
        <end position="129"/>
    </location>
</feature>